<sequence>MRVEADEVEEDEGVVFHQGVPFTGEVVESRPDGTVLTLYTYLNGVEDGPYREWFDRERPYKEGEMRYGVPVGRHRRWHADGRLAADLLFGEGGDQLERREWDERGNLVTEWVKQR</sequence>
<dbReference type="EMBL" id="JAVDSG010000001">
    <property type="protein sequence ID" value="MDR6595742.1"/>
    <property type="molecule type" value="Genomic_DNA"/>
</dbReference>
<keyword evidence="2" id="KW-1185">Reference proteome</keyword>
<accession>A0ABU1PYN2</accession>
<evidence type="ECO:0000313" key="1">
    <source>
        <dbReference type="EMBL" id="MDR6595742.1"/>
    </source>
</evidence>
<dbReference type="RefSeq" id="WP_310308808.1">
    <property type="nucleotide sequence ID" value="NZ_BAAAXB010000001.1"/>
</dbReference>
<gene>
    <name evidence="1" type="ORF">J2S66_004126</name>
</gene>
<proteinExistence type="predicted"/>
<name>A0ABU1PYN2_9PSEU</name>
<reference evidence="1 2" key="1">
    <citation type="submission" date="2023-07" db="EMBL/GenBank/DDBJ databases">
        <title>Sequencing the genomes of 1000 actinobacteria strains.</title>
        <authorList>
            <person name="Klenk H.-P."/>
        </authorList>
    </citation>
    <scope>NUCLEOTIDE SEQUENCE [LARGE SCALE GENOMIC DNA]</scope>
    <source>
        <strain evidence="1 2">DSM 43749</strain>
    </source>
</reference>
<comment type="caution">
    <text evidence="1">The sequence shown here is derived from an EMBL/GenBank/DDBJ whole genome shotgun (WGS) entry which is preliminary data.</text>
</comment>
<protein>
    <submittedName>
        <fullName evidence="1">Antitoxin component YwqK of YwqJK toxin-antitoxin module</fullName>
    </submittedName>
</protein>
<organism evidence="1 2">
    <name type="scientific">Saccharothrix longispora</name>
    <dbReference type="NCBI Taxonomy" id="33920"/>
    <lineage>
        <taxon>Bacteria</taxon>
        <taxon>Bacillati</taxon>
        <taxon>Actinomycetota</taxon>
        <taxon>Actinomycetes</taxon>
        <taxon>Pseudonocardiales</taxon>
        <taxon>Pseudonocardiaceae</taxon>
        <taxon>Saccharothrix</taxon>
    </lineage>
</organism>
<dbReference type="Proteomes" id="UP001268819">
    <property type="component" value="Unassembled WGS sequence"/>
</dbReference>
<dbReference type="Gene3D" id="2.20.110.10">
    <property type="entry name" value="Histone H3 K4-specific methyltransferase SET7/9 N-terminal domain"/>
    <property type="match status" value="1"/>
</dbReference>
<dbReference type="SUPFAM" id="SSF82185">
    <property type="entry name" value="Histone H3 K4-specific methyltransferase SET7/9 N-terminal domain"/>
    <property type="match status" value="1"/>
</dbReference>
<evidence type="ECO:0000313" key="2">
    <source>
        <dbReference type="Proteomes" id="UP001268819"/>
    </source>
</evidence>